<feature type="coiled-coil region" evidence="5">
    <location>
        <begin position="284"/>
        <end position="311"/>
    </location>
</feature>
<evidence type="ECO:0000259" key="8">
    <source>
        <dbReference type="Pfam" id="PF08016"/>
    </source>
</evidence>
<dbReference type="PANTHER" id="PTHR10877:SF183">
    <property type="entry name" value="AT14535P-RELATED"/>
    <property type="match status" value="1"/>
</dbReference>
<reference evidence="9" key="1">
    <citation type="submission" date="2021-01" db="EMBL/GenBank/DDBJ databases">
        <authorList>
            <person name="Corre E."/>
            <person name="Pelletier E."/>
            <person name="Niang G."/>
            <person name="Scheremetjew M."/>
            <person name="Finn R."/>
            <person name="Kale V."/>
            <person name="Holt S."/>
            <person name="Cochrane G."/>
            <person name="Meng A."/>
            <person name="Brown T."/>
            <person name="Cohen L."/>
        </authorList>
    </citation>
    <scope>NUCLEOTIDE SEQUENCE</scope>
    <source>
        <strain evidence="9">CCMP722</strain>
    </source>
</reference>
<keyword evidence="2 7" id="KW-0812">Transmembrane</keyword>
<dbReference type="InterPro" id="IPR013122">
    <property type="entry name" value="PKD1_2_channel"/>
</dbReference>
<evidence type="ECO:0000256" key="7">
    <source>
        <dbReference type="SAM" id="Phobius"/>
    </source>
</evidence>
<dbReference type="PANTHER" id="PTHR10877">
    <property type="entry name" value="POLYCYSTIN FAMILY MEMBER"/>
    <property type="match status" value="1"/>
</dbReference>
<proteinExistence type="predicted"/>
<keyword evidence="5" id="KW-0175">Coiled coil</keyword>
<keyword evidence="3 7" id="KW-1133">Transmembrane helix</keyword>
<comment type="subcellular location">
    <subcellularLocation>
        <location evidence="1">Membrane</location>
        <topology evidence="1">Multi-pass membrane protein</topology>
    </subcellularLocation>
</comment>
<gene>
    <name evidence="9" type="ORF">POBO1169_LOCUS1230</name>
</gene>
<evidence type="ECO:0000313" key="9">
    <source>
        <dbReference type="EMBL" id="CAD8649805.1"/>
    </source>
</evidence>
<evidence type="ECO:0000256" key="2">
    <source>
        <dbReference type="ARBA" id="ARBA00022692"/>
    </source>
</evidence>
<sequence>MGARSFQPRVGVLTRTILKGLDDLLHFAFVLCLVFIIYAMVGLLIFGPTVQRFSTFLISSRTVFAMMLGEFADPMSELFDENVAAGVLLLPKYLFFYSFMGVVFLVLLNFLLTIIVDAFIDVKNGKEGDDKISMYQELYKYVRNFAVDRMRKERQIDKIERDLNKLSGDRSCFEPEKRSFKAKTGKGLTSDAVDNTELAVVMKDESYLVKMNQQLLGSVLETDAETGLLNMEDVDPHAFAGKVIDHFGRPLFLEELELPILHTSESEQIKEVVDIRTTAIDIRVERVEGRQEELQRNVQAMQKQLDEILRLLEGRPPPASSSHSRAVRKHSSLSTLAEQS</sequence>
<dbReference type="AlphaFoldDB" id="A0A7S0QUI0"/>
<dbReference type="InterPro" id="IPR051223">
    <property type="entry name" value="Polycystin"/>
</dbReference>
<evidence type="ECO:0000256" key="6">
    <source>
        <dbReference type="SAM" id="MobiDB-lite"/>
    </source>
</evidence>
<evidence type="ECO:0000256" key="4">
    <source>
        <dbReference type="ARBA" id="ARBA00023136"/>
    </source>
</evidence>
<dbReference type="Pfam" id="PF08016">
    <property type="entry name" value="PKD_channel"/>
    <property type="match status" value="1"/>
</dbReference>
<protein>
    <recommendedName>
        <fullName evidence="8">Polycystin cation channel PKD1/PKD2 domain-containing protein</fullName>
    </recommendedName>
</protein>
<feature type="transmembrane region" description="Helical" evidence="7">
    <location>
        <begin position="24"/>
        <end position="46"/>
    </location>
</feature>
<evidence type="ECO:0000256" key="1">
    <source>
        <dbReference type="ARBA" id="ARBA00004141"/>
    </source>
</evidence>
<dbReference type="Gene3D" id="1.10.287.70">
    <property type="match status" value="1"/>
</dbReference>
<name>A0A7S0QUI0_9CHLO</name>
<evidence type="ECO:0000256" key="5">
    <source>
        <dbReference type="SAM" id="Coils"/>
    </source>
</evidence>
<feature type="domain" description="Polycystin cation channel PKD1/PKD2" evidence="8">
    <location>
        <begin position="5"/>
        <end position="120"/>
    </location>
</feature>
<feature type="transmembrane region" description="Helical" evidence="7">
    <location>
        <begin position="94"/>
        <end position="116"/>
    </location>
</feature>
<dbReference type="EMBL" id="HBFA01002516">
    <property type="protein sequence ID" value="CAD8649805.1"/>
    <property type="molecule type" value="Transcribed_RNA"/>
</dbReference>
<keyword evidence="4 7" id="KW-0472">Membrane</keyword>
<evidence type="ECO:0000256" key="3">
    <source>
        <dbReference type="ARBA" id="ARBA00022989"/>
    </source>
</evidence>
<dbReference type="GO" id="GO:0016020">
    <property type="term" value="C:membrane"/>
    <property type="evidence" value="ECO:0007669"/>
    <property type="project" value="UniProtKB-SubCell"/>
</dbReference>
<organism evidence="9">
    <name type="scientific">Pyramimonas obovata</name>
    <dbReference type="NCBI Taxonomy" id="1411642"/>
    <lineage>
        <taxon>Eukaryota</taxon>
        <taxon>Viridiplantae</taxon>
        <taxon>Chlorophyta</taxon>
        <taxon>Pyramimonadophyceae</taxon>
        <taxon>Pyramimonadales</taxon>
        <taxon>Pyramimonadaceae</taxon>
        <taxon>Pyramimonas</taxon>
        <taxon>Pyramimonas incertae sedis</taxon>
    </lineage>
</organism>
<accession>A0A7S0QUI0</accession>
<feature type="region of interest" description="Disordered" evidence="6">
    <location>
        <begin position="314"/>
        <end position="340"/>
    </location>
</feature>